<accession>A0A915L3N5</accession>
<dbReference type="WBParaSite" id="nRc.2.0.1.t45710-RA">
    <property type="protein sequence ID" value="nRc.2.0.1.t45710-RA"/>
    <property type="gene ID" value="nRc.2.0.1.g45710"/>
</dbReference>
<dbReference type="AlphaFoldDB" id="A0A915L3N5"/>
<reference evidence="2" key="1">
    <citation type="submission" date="2022-11" db="UniProtKB">
        <authorList>
            <consortium name="WormBaseParasite"/>
        </authorList>
    </citation>
    <scope>IDENTIFICATION</scope>
</reference>
<keyword evidence="1" id="KW-1185">Reference proteome</keyword>
<proteinExistence type="predicted"/>
<evidence type="ECO:0000313" key="1">
    <source>
        <dbReference type="Proteomes" id="UP000887565"/>
    </source>
</evidence>
<protein>
    <submittedName>
        <fullName evidence="2">Uncharacterized protein</fullName>
    </submittedName>
</protein>
<organism evidence="1 2">
    <name type="scientific">Romanomermis culicivorax</name>
    <name type="common">Nematode worm</name>
    <dbReference type="NCBI Taxonomy" id="13658"/>
    <lineage>
        <taxon>Eukaryota</taxon>
        <taxon>Metazoa</taxon>
        <taxon>Ecdysozoa</taxon>
        <taxon>Nematoda</taxon>
        <taxon>Enoplea</taxon>
        <taxon>Dorylaimia</taxon>
        <taxon>Mermithida</taxon>
        <taxon>Mermithoidea</taxon>
        <taxon>Mermithidae</taxon>
        <taxon>Romanomermis</taxon>
    </lineage>
</organism>
<dbReference type="Proteomes" id="UP000887565">
    <property type="component" value="Unplaced"/>
</dbReference>
<sequence length="98" mass="11369">MGQSRPSHRVPELRGYKMKTITRLPVGTRVYPGTPYRLSSDLLSNNSGDWVFAFLRSSRQMIMLRKTEFSDVLEASKSKFVDAMHRTRYFCCPLFSKT</sequence>
<evidence type="ECO:0000313" key="2">
    <source>
        <dbReference type="WBParaSite" id="nRc.2.0.1.t45710-RA"/>
    </source>
</evidence>
<name>A0A915L3N5_ROMCU</name>